<protein>
    <submittedName>
        <fullName evidence="2">Uncharacterized protein</fullName>
    </submittedName>
</protein>
<reference evidence="2 3" key="1">
    <citation type="submission" date="2022-12" db="EMBL/GenBank/DDBJ databases">
        <title>Chromosome-scale assembly of the Ensete ventricosum genome.</title>
        <authorList>
            <person name="Dussert Y."/>
            <person name="Stocks J."/>
            <person name="Wendawek A."/>
            <person name="Woldeyes F."/>
            <person name="Nichols R.A."/>
            <person name="Borrell J.S."/>
        </authorList>
    </citation>
    <scope>NUCLEOTIDE SEQUENCE [LARGE SCALE GENOMIC DNA]</scope>
    <source>
        <strain evidence="3">cv. Maze</strain>
        <tissue evidence="2">Seeds</tissue>
    </source>
</reference>
<dbReference type="AlphaFoldDB" id="A0AAV8R2Y4"/>
<evidence type="ECO:0000313" key="3">
    <source>
        <dbReference type="Proteomes" id="UP001222027"/>
    </source>
</evidence>
<evidence type="ECO:0000256" key="1">
    <source>
        <dbReference type="SAM" id="MobiDB-lite"/>
    </source>
</evidence>
<proteinExistence type="predicted"/>
<name>A0AAV8R2Y4_ENSVE</name>
<feature type="compositionally biased region" description="Basic and acidic residues" evidence="1">
    <location>
        <begin position="30"/>
        <end position="40"/>
    </location>
</feature>
<comment type="caution">
    <text evidence="2">The sequence shown here is derived from an EMBL/GenBank/DDBJ whole genome shotgun (WGS) entry which is preliminary data.</text>
</comment>
<keyword evidence="3" id="KW-1185">Reference proteome</keyword>
<dbReference type="Proteomes" id="UP001222027">
    <property type="component" value="Unassembled WGS sequence"/>
</dbReference>
<organism evidence="2 3">
    <name type="scientific">Ensete ventricosum</name>
    <name type="common">Abyssinian banana</name>
    <name type="synonym">Musa ensete</name>
    <dbReference type="NCBI Taxonomy" id="4639"/>
    <lineage>
        <taxon>Eukaryota</taxon>
        <taxon>Viridiplantae</taxon>
        <taxon>Streptophyta</taxon>
        <taxon>Embryophyta</taxon>
        <taxon>Tracheophyta</taxon>
        <taxon>Spermatophyta</taxon>
        <taxon>Magnoliopsida</taxon>
        <taxon>Liliopsida</taxon>
        <taxon>Zingiberales</taxon>
        <taxon>Musaceae</taxon>
        <taxon>Ensete</taxon>
    </lineage>
</organism>
<evidence type="ECO:0000313" key="2">
    <source>
        <dbReference type="EMBL" id="KAJ8485384.1"/>
    </source>
</evidence>
<dbReference type="EMBL" id="JAQQAF010000005">
    <property type="protein sequence ID" value="KAJ8485384.1"/>
    <property type="molecule type" value="Genomic_DNA"/>
</dbReference>
<accession>A0AAV8R2Y4</accession>
<feature type="region of interest" description="Disordered" evidence="1">
    <location>
        <begin position="1"/>
        <end position="43"/>
    </location>
</feature>
<sequence>MGSFQHHTAGNDHSTQQGGDLFGRRRRRRYDGNMKSEGKETFGTSLGRERKWWRAPGGYLFRAGSGPNPSCLVPQAPVTESSGAGLTCHFSTMQKELDRAKYLS</sequence>
<gene>
    <name evidence="2" type="ORF">OPV22_017869</name>
</gene>
<feature type="compositionally biased region" description="Polar residues" evidence="1">
    <location>
        <begin position="1"/>
        <end position="18"/>
    </location>
</feature>